<dbReference type="PROSITE" id="PS51276">
    <property type="entry name" value="PEPTIDASE_C56_PFPI"/>
    <property type="match status" value="1"/>
</dbReference>
<evidence type="ECO:0000259" key="2">
    <source>
        <dbReference type="Pfam" id="PF01965"/>
    </source>
</evidence>
<proteinExistence type="inferred from homology"/>
<dbReference type="PANTHER" id="PTHR42733">
    <property type="entry name" value="DJ-1 PROTEIN"/>
    <property type="match status" value="1"/>
</dbReference>
<dbReference type="RefSeq" id="WP_183447539.1">
    <property type="nucleotide sequence ID" value="NZ_JACHWB010000001.1"/>
</dbReference>
<gene>
    <name evidence="3" type="ORF">FHR70_000929</name>
</gene>
<sequence length="193" mass="21098">MPDIKQAKILIMATDGFEQSELMVPQEKLSDAGATVEVAAPKSRMKSGKIYGWDEKDWGKTVSVDKDIEEVNPADYDALVLPGGQINPDKLRVEPKAIEIIRAFYSSGKTVAAICHAPWLLIEAGIIKGKKCTSYHSIKTDVINAGGQWRDETVVTDYGLITSRNPGDLDAFVGKIIEEVREGSHAGRRQAAE</sequence>
<dbReference type="GO" id="GO:0006508">
    <property type="term" value="P:proteolysis"/>
    <property type="evidence" value="ECO:0007669"/>
    <property type="project" value="UniProtKB-KW"/>
</dbReference>
<dbReference type="GO" id="GO:0016798">
    <property type="term" value="F:hydrolase activity, acting on glycosyl bonds"/>
    <property type="evidence" value="ECO:0007669"/>
    <property type="project" value="UniProtKB-KW"/>
</dbReference>
<protein>
    <submittedName>
        <fullName evidence="3">Protease I</fullName>
        <ecNumber evidence="3">3.2.-.-</ecNumber>
    </submittedName>
</protein>
<dbReference type="CDD" id="cd03134">
    <property type="entry name" value="GATase1_PfpI_like"/>
    <property type="match status" value="1"/>
</dbReference>
<keyword evidence="3" id="KW-0378">Hydrolase</keyword>
<keyword evidence="4" id="KW-1185">Reference proteome</keyword>
<dbReference type="EMBL" id="JACHWB010000001">
    <property type="protein sequence ID" value="MBB3017889.1"/>
    <property type="molecule type" value="Genomic_DNA"/>
</dbReference>
<dbReference type="Gene3D" id="3.40.50.880">
    <property type="match status" value="1"/>
</dbReference>
<accession>A0A7W4VIM4</accession>
<evidence type="ECO:0000313" key="4">
    <source>
        <dbReference type="Proteomes" id="UP000532010"/>
    </source>
</evidence>
<keyword evidence="3" id="KW-0645">Protease</keyword>
<evidence type="ECO:0000313" key="3">
    <source>
        <dbReference type="EMBL" id="MBB3017889.1"/>
    </source>
</evidence>
<reference evidence="3 4" key="1">
    <citation type="submission" date="2020-08" db="EMBL/GenBank/DDBJ databases">
        <title>The Agave Microbiome: Exploring the role of microbial communities in plant adaptations to desert environments.</title>
        <authorList>
            <person name="Partida-Martinez L.P."/>
        </authorList>
    </citation>
    <scope>NUCLEOTIDE SEQUENCE [LARGE SCALE GENOMIC DNA]</scope>
    <source>
        <strain evidence="3 4">AT3.9</strain>
    </source>
</reference>
<dbReference type="EC" id="3.2.-.-" evidence="3"/>
<comment type="similarity">
    <text evidence="1">Belongs to the peptidase C56 family.</text>
</comment>
<name>A0A7W4VIM4_9HYPH</name>
<organism evidence="3 4">
    <name type="scientific">Microvirga lupini</name>
    <dbReference type="NCBI Taxonomy" id="420324"/>
    <lineage>
        <taxon>Bacteria</taxon>
        <taxon>Pseudomonadati</taxon>
        <taxon>Pseudomonadota</taxon>
        <taxon>Alphaproteobacteria</taxon>
        <taxon>Hyphomicrobiales</taxon>
        <taxon>Methylobacteriaceae</taxon>
        <taxon>Microvirga</taxon>
    </lineage>
</organism>
<dbReference type="AlphaFoldDB" id="A0A7W4VIM4"/>
<evidence type="ECO:0000256" key="1">
    <source>
        <dbReference type="ARBA" id="ARBA00008542"/>
    </source>
</evidence>
<dbReference type="Pfam" id="PF01965">
    <property type="entry name" value="DJ-1_PfpI"/>
    <property type="match status" value="1"/>
</dbReference>
<feature type="domain" description="DJ-1/PfpI" evidence="2">
    <location>
        <begin position="8"/>
        <end position="179"/>
    </location>
</feature>
<dbReference type="Proteomes" id="UP000532010">
    <property type="component" value="Unassembled WGS sequence"/>
</dbReference>
<dbReference type="NCBIfam" id="TIGR01382">
    <property type="entry name" value="PfpI"/>
    <property type="match status" value="1"/>
</dbReference>
<dbReference type="InterPro" id="IPR006286">
    <property type="entry name" value="C56_PfpI-like"/>
</dbReference>
<dbReference type="GO" id="GO:0008233">
    <property type="term" value="F:peptidase activity"/>
    <property type="evidence" value="ECO:0007669"/>
    <property type="project" value="UniProtKB-KW"/>
</dbReference>
<keyword evidence="3" id="KW-0326">Glycosidase</keyword>
<comment type="caution">
    <text evidence="3">The sequence shown here is derived from an EMBL/GenBank/DDBJ whole genome shotgun (WGS) entry which is preliminary data.</text>
</comment>
<dbReference type="InterPro" id="IPR002818">
    <property type="entry name" value="DJ-1/PfpI"/>
</dbReference>
<dbReference type="SUPFAM" id="SSF52317">
    <property type="entry name" value="Class I glutamine amidotransferase-like"/>
    <property type="match status" value="1"/>
</dbReference>
<dbReference type="PANTHER" id="PTHR42733:SF12">
    <property type="entry name" value="PROTEINASE"/>
    <property type="match status" value="1"/>
</dbReference>
<dbReference type="InterPro" id="IPR029062">
    <property type="entry name" value="Class_I_gatase-like"/>
</dbReference>